<dbReference type="GO" id="GO:0016491">
    <property type="term" value="F:oxidoreductase activity"/>
    <property type="evidence" value="ECO:0007669"/>
    <property type="project" value="UniProtKB-KW"/>
</dbReference>
<feature type="domain" description="FAD-binding PCMH-type" evidence="5">
    <location>
        <begin position="2"/>
        <end position="176"/>
    </location>
</feature>
<dbReference type="PROSITE" id="PS51387">
    <property type="entry name" value="FAD_PCMH"/>
    <property type="match status" value="1"/>
</dbReference>
<dbReference type="PANTHER" id="PTHR11748">
    <property type="entry name" value="D-LACTATE DEHYDROGENASE"/>
    <property type="match status" value="1"/>
</dbReference>
<dbReference type="SUPFAM" id="SSF55103">
    <property type="entry name" value="FAD-linked oxidases, C-terminal domain"/>
    <property type="match status" value="1"/>
</dbReference>
<evidence type="ECO:0000313" key="7">
    <source>
        <dbReference type="Proteomes" id="UP000595332"/>
    </source>
</evidence>
<dbReference type="InterPro" id="IPR006094">
    <property type="entry name" value="Oxid_FAD_bind_N"/>
</dbReference>
<evidence type="ECO:0000256" key="4">
    <source>
        <dbReference type="ARBA" id="ARBA00023002"/>
    </source>
</evidence>
<evidence type="ECO:0000256" key="3">
    <source>
        <dbReference type="ARBA" id="ARBA00022827"/>
    </source>
</evidence>
<dbReference type="PANTHER" id="PTHR11748:SF103">
    <property type="entry name" value="GLYCOLATE OXIDASE SUBUNIT GLCE"/>
    <property type="match status" value="1"/>
</dbReference>
<dbReference type="InterPro" id="IPR016164">
    <property type="entry name" value="FAD-linked_Oxase-like_C"/>
</dbReference>
<keyword evidence="4" id="KW-0560">Oxidoreductase</keyword>
<organism evidence="6 7">
    <name type="scientific">Neptunomonas japonica JAMM 1380</name>
    <dbReference type="NCBI Taxonomy" id="1441457"/>
    <lineage>
        <taxon>Bacteria</taxon>
        <taxon>Pseudomonadati</taxon>
        <taxon>Pseudomonadota</taxon>
        <taxon>Gammaproteobacteria</taxon>
        <taxon>Oceanospirillales</taxon>
        <taxon>Oceanospirillaceae</taxon>
        <taxon>Neptunomonas</taxon>
    </lineage>
</organism>
<dbReference type="AlphaFoldDB" id="A0A7R6SX33"/>
<gene>
    <name evidence="6" type="ORF">NEJAP_2326</name>
</gene>
<evidence type="ECO:0000256" key="2">
    <source>
        <dbReference type="ARBA" id="ARBA00022630"/>
    </source>
</evidence>
<dbReference type="RefSeq" id="WP_201347470.1">
    <property type="nucleotide sequence ID" value="NZ_AP014546.1"/>
</dbReference>
<dbReference type="KEGG" id="njp:NEJAP_2326"/>
<dbReference type="Pfam" id="PF01565">
    <property type="entry name" value="FAD_binding_4"/>
    <property type="match status" value="1"/>
</dbReference>
<dbReference type="SUPFAM" id="SSF56176">
    <property type="entry name" value="FAD-binding/transporter-associated domain-like"/>
    <property type="match status" value="1"/>
</dbReference>
<dbReference type="GO" id="GO:0071949">
    <property type="term" value="F:FAD binding"/>
    <property type="evidence" value="ECO:0007669"/>
    <property type="project" value="InterPro"/>
</dbReference>
<dbReference type="InterPro" id="IPR016166">
    <property type="entry name" value="FAD-bd_PCMH"/>
</dbReference>
<dbReference type="Gene3D" id="1.10.45.10">
    <property type="entry name" value="Vanillyl-alcohol Oxidase, Chain A, domain 4"/>
    <property type="match status" value="1"/>
</dbReference>
<evidence type="ECO:0000313" key="6">
    <source>
        <dbReference type="EMBL" id="BBB30272.1"/>
    </source>
</evidence>
<dbReference type="EMBL" id="AP014546">
    <property type="protein sequence ID" value="BBB30272.1"/>
    <property type="molecule type" value="Genomic_DNA"/>
</dbReference>
<keyword evidence="2" id="KW-0285">Flavoprotein</keyword>
<dbReference type="NCBIfam" id="NF008439">
    <property type="entry name" value="PRK11282.1"/>
    <property type="match status" value="1"/>
</dbReference>
<reference evidence="6 7" key="1">
    <citation type="journal article" date="2008" name="Int. J. Syst. Evol. Microbiol.">
        <title>Neptunomonas japonica sp. nov., an Osedax japonicus symbiont-like bacterium isolated from sediment adjacent to sperm whale carcasses off Kagoshima, Japan.</title>
        <authorList>
            <person name="Miyazaki M."/>
            <person name="Nogi Y."/>
            <person name="Fujiwara Y."/>
            <person name="Kawato M."/>
            <person name="Kubokawa K."/>
            <person name="Horikoshi K."/>
        </authorList>
    </citation>
    <scope>NUCLEOTIDE SEQUENCE [LARGE SCALE GENOMIC DNA]</scope>
    <source>
        <strain evidence="6 7">JAMM 1380</strain>
    </source>
</reference>
<evidence type="ECO:0000259" key="5">
    <source>
        <dbReference type="PROSITE" id="PS51387"/>
    </source>
</evidence>
<keyword evidence="7" id="KW-1185">Reference proteome</keyword>
<dbReference type="Gene3D" id="3.30.465.10">
    <property type="match status" value="1"/>
</dbReference>
<sequence length="371" mass="40281">MLSVQPPAITARTLAEQISAAYEQKSSLIITGGNSKAFYGRHTKGFELSIAGYSGILNYEPSELVITARAGTPLKEIEELLAEHGQMLGFEPPSFSDTATLGGTIACGISGPRRPYAGAVRDFVLGATIINGKGDILKFGGQVMKNVAGYDVSRLMTGALGTLGVLLDISLKVIPKPAVEETRILPYDHQQMSTLLSTLGRQPIPLSATYLHKNLLYVRFSGAKAGVVSAAENIGGDVLRQADLFWHQLKEQRLPYFNQDRSLWRVSLPPNAPCVPDLIVDTESVTEWGGAQRWVYPKDTNALQQWASDNGGHASYFRNRPDANNCQVSSNDTNGSSFSPLSPALLTLSKRIKHSFDPHNILNPGRLYADL</sequence>
<dbReference type="InterPro" id="IPR016169">
    <property type="entry name" value="FAD-bd_PCMH_sub2"/>
</dbReference>
<keyword evidence="3" id="KW-0274">FAD</keyword>
<comment type="cofactor">
    <cofactor evidence="1">
        <name>FAD</name>
        <dbReference type="ChEBI" id="CHEBI:57692"/>
    </cofactor>
</comment>
<evidence type="ECO:0000256" key="1">
    <source>
        <dbReference type="ARBA" id="ARBA00001974"/>
    </source>
</evidence>
<dbReference type="Pfam" id="PF02913">
    <property type="entry name" value="FAD-oxidase_C"/>
    <property type="match status" value="1"/>
</dbReference>
<dbReference type="InterPro" id="IPR036318">
    <property type="entry name" value="FAD-bd_PCMH-like_sf"/>
</dbReference>
<protein>
    <submittedName>
        <fullName evidence="6">Glycolate oxidase FAD binding subunit</fullName>
    </submittedName>
</protein>
<proteinExistence type="predicted"/>
<dbReference type="InterPro" id="IPR016171">
    <property type="entry name" value="Vanillyl_alc_oxidase_C-sub2"/>
</dbReference>
<dbReference type="Proteomes" id="UP000595332">
    <property type="component" value="Chromosome"/>
</dbReference>
<name>A0A7R6SX33_9GAMM</name>
<dbReference type="InterPro" id="IPR004113">
    <property type="entry name" value="FAD-bd_oxidored_4_C"/>
</dbReference>
<accession>A0A7R6SX33</accession>